<feature type="region of interest" description="Disordered" evidence="1">
    <location>
        <begin position="187"/>
        <end position="210"/>
    </location>
</feature>
<dbReference type="EMBL" id="BRXU01000008">
    <property type="protein sequence ID" value="GLC53743.1"/>
    <property type="molecule type" value="Genomic_DNA"/>
</dbReference>
<accession>A0A9W6F209</accession>
<protein>
    <submittedName>
        <fullName evidence="2">Uncharacterized protein</fullName>
    </submittedName>
</protein>
<comment type="caution">
    <text evidence="2">The sequence shown here is derived from an EMBL/GenBank/DDBJ whole genome shotgun (WGS) entry which is preliminary data.</text>
</comment>
<evidence type="ECO:0000313" key="2">
    <source>
        <dbReference type="EMBL" id="GLC53743.1"/>
    </source>
</evidence>
<evidence type="ECO:0000256" key="1">
    <source>
        <dbReference type="SAM" id="MobiDB-lite"/>
    </source>
</evidence>
<dbReference type="OrthoDB" id="540180at2759"/>
<dbReference type="Proteomes" id="UP001165080">
    <property type="component" value="Unassembled WGS sequence"/>
</dbReference>
<gene>
    <name evidence="2" type="primary">PLEST006429</name>
    <name evidence="2" type="ORF">PLESTB_000782500</name>
</gene>
<keyword evidence="3" id="KW-1185">Reference proteome</keyword>
<organism evidence="2 3">
    <name type="scientific">Pleodorina starrii</name>
    <dbReference type="NCBI Taxonomy" id="330485"/>
    <lineage>
        <taxon>Eukaryota</taxon>
        <taxon>Viridiplantae</taxon>
        <taxon>Chlorophyta</taxon>
        <taxon>core chlorophytes</taxon>
        <taxon>Chlorophyceae</taxon>
        <taxon>CS clade</taxon>
        <taxon>Chlamydomonadales</taxon>
        <taxon>Volvocaceae</taxon>
        <taxon>Pleodorina</taxon>
    </lineage>
</organism>
<evidence type="ECO:0000313" key="3">
    <source>
        <dbReference type="Proteomes" id="UP001165080"/>
    </source>
</evidence>
<dbReference type="AlphaFoldDB" id="A0A9W6F209"/>
<sequence>MPIGRSQPIVIEDKDSMPSKVACDSMDTIPAGSIEEALVSLKLSAKDPEQTRRLDHVLHVLRDVVSGPNIFCEEHEAHWWEMFAEVFASEVAAQTRASGGKEPSSSCKRQILADILVWAEVTQDHYDSGTQRFVTDPHAADESFQRIGRAFRAAKARKGLGGSSLPCGGGSADRDCRGDDFGGALCGGGGSAPFGGDSDTRSESSTDTRG</sequence>
<feature type="compositionally biased region" description="Basic and acidic residues" evidence="1">
    <location>
        <begin position="198"/>
        <end position="210"/>
    </location>
</feature>
<proteinExistence type="predicted"/>
<name>A0A9W6F209_9CHLO</name>
<reference evidence="2 3" key="1">
    <citation type="journal article" date="2023" name="Commun. Biol.">
        <title>Reorganization of the ancestral sex-determining regions during the evolution of trioecy in Pleodorina starrii.</title>
        <authorList>
            <person name="Takahashi K."/>
            <person name="Suzuki S."/>
            <person name="Kawai-Toyooka H."/>
            <person name="Yamamoto K."/>
            <person name="Hamaji T."/>
            <person name="Ootsuki R."/>
            <person name="Yamaguchi H."/>
            <person name="Kawachi M."/>
            <person name="Higashiyama T."/>
            <person name="Nozaki H."/>
        </authorList>
    </citation>
    <scope>NUCLEOTIDE SEQUENCE [LARGE SCALE GENOMIC DNA]</scope>
    <source>
        <strain evidence="2 3">NIES-4479</strain>
    </source>
</reference>